<reference evidence="1" key="1">
    <citation type="journal article" date="2021" name="Mol. Plant Microbe Interact.">
        <title>Complete Genome Sequence of the Plant-Pathogenic Fungus Colletotrichum lupini.</title>
        <authorList>
            <person name="Baroncelli R."/>
            <person name="Pensec F."/>
            <person name="Da Lio D."/>
            <person name="Boufleur T."/>
            <person name="Vicente I."/>
            <person name="Sarrocco S."/>
            <person name="Picot A."/>
            <person name="Baraldi E."/>
            <person name="Sukno S."/>
            <person name="Thon M."/>
            <person name="Le Floch G."/>
        </authorList>
    </citation>
    <scope>NUCLEOTIDE SEQUENCE</scope>
    <source>
        <strain evidence="1">IMI 504893</strain>
    </source>
</reference>
<name>A0A9Q8SKN5_9PEZI</name>
<dbReference type="AlphaFoldDB" id="A0A9Q8SKN5"/>
<dbReference type="GeneID" id="73338144"/>
<accession>A0A9Q8SKN5</accession>
<gene>
    <name evidence="1" type="ORF">CLUP02_04118</name>
</gene>
<organism evidence="1 2">
    <name type="scientific">Colletotrichum lupini</name>
    <dbReference type="NCBI Taxonomy" id="145971"/>
    <lineage>
        <taxon>Eukaryota</taxon>
        <taxon>Fungi</taxon>
        <taxon>Dikarya</taxon>
        <taxon>Ascomycota</taxon>
        <taxon>Pezizomycotina</taxon>
        <taxon>Sordariomycetes</taxon>
        <taxon>Hypocreomycetidae</taxon>
        <taxon>Glomerellales</taxon>
        <taxon>Glomerellaceae</taxon>
        <taxon>Colletotrichum</taxon>
        <taxon>Colletotrichum acutatum species complex</taxon>
    </lineage>
</organism>
<proteinExistence type="predicted"/>
<evidence type="ECO:0000313" key="2">
    <source>
        <dbReference type="Proteomes" id="UP000830671"/>
    </source>
</evidence>
<dbReference type="Proteomes" id="UP000830671">
    <property type="component" value="Chromosome 2"/>
</dbReference>
<sequence>MNSSSFLLGTLTLPSRMVPTGQNFPLFCTLCLMATIVPYTPRSRWFRSAHLD</sequence>
<dbReference type="EMBL" id="CP019474">
    <property type="protein sequence ID" value="UQC78641.1"/>
    <property type="molecule type" value="Genomic_DNA"/>
</dbReference>
<keyword evidence="2" id="KW-1185">Reference proteome</keyword>
<protein>
    <submittedName>
        <fullName evidence="1">Uncharacterized protein</fullName>
    </submittedName>
</protein>
<dbReference type="RefSeq" id="XP_049140277.1">
    <property type="nucleotide sequence ID" value="XM_049283134.1"/>
</dbReference>
<evidence type="ECO:0000313" key="1">
    <source>
        <dbReference type="EMBL" id="UQC78641.1"/>
    </source>
</evidence>
<dbReference type="KEGG" id="clup:CLUP02_04118"/>